<dbReference type="Gene3D" id="3.30.430.20">
    <property type="entry name" value="Gnk2 domain, C-X8-C-X2-C motif"/>
    <property type="match status" value="2"/>
</dbReference>
<comment type="subcellular location">
    <subcellularLocation>
        <location evidence="12">Cell junction</location>
        <location evidence="12">Plasmodesma</location>
    </subcellularLocation>
    <subcellularLocation>
        <location evidence="1">Cell membrane</location>
        <topology evidence="1">Single-pass type I membrane protein</topology>
    </subcellularLocation>
</comment>
<dbReference type="EMBL" id="CP136890">
    <property type="protein sequence ID" value="WOK91937.1"/>
    <property type="molecule type" value="Genomic_DNA"/>
</dbReference>
<evidence type="ECO:0000256" key="12">
    <source>
        <dbReference type="ARBA" id="ARBA00024184"/>
    </source>
</evidence>
<evidence type="ECO:0000256" key="14">
    <source>
        <dbReference type="SAM" id="SignalP"/>
    </source>
</evidence>
<evidence type="ECO:0000256" key="1">
    <source>
        <dbReference type="ARBA" id="ARBA00004251"/>
    </source>
</evidence>
<evidence type="ECO:0000256" key="5">
    <source>
        <dbReference type="ARBA" id="ARBA00022692"/>
    </source>
</evidence>
<keyword evidence="11" id="KW-1015">Disulfide bond</keyword>
<evidence type="ECO:0000256" key="10">
    <source>
        <dbReference type="ARBA" id="ARBA00023136"/>
    </source>
</evidence>
<dbReference type="PROSITE" id="PS51473">
    <property type="entry name" value="GNK2"/>
    <property type="match status" value="2"/>
</dbReference>
<feature type="chain" id="PRO_5042891512" description="Gnk2-homologous domain-containing protein" evidence="14">
    <location>
        <begin position="28"/>
        <end position="274"/>
    </location>
</feature>
<organism evidence="16 17">
    <name type="scientific">Canna indica</name>
    <name type="common">Indian-shot</name>
    <dbReference type="NCBI Taxonomy" id="4628"/>
    <lineage>
        <taxon>Eukaryota</taxon>
        <taxon>Viridiplantae</taxon>
        <taxon>Streptophyta</taxon>
        <taxon>Embryophyta</taxon>
        <taxon>Tracheophyta</taxon>
        <taxon>Spermatophyta</taxon>
        <taxon>Magnoliopsida</taxon>
        <taxon>Liliopsida</taxon>
        <taxon>Zingiberales</taxon>
        <taxon>Cannaceae</taxon>
        <taxon>Canna</taxon>
    </lineage>
</organism>
<evidence type="ECO:0000259" key="15">
    <source>
        <dbReference type="PROSITE" id="PS51473"/>
    </source>
</evidence>
<evidence type="ECO:0000313" key="17">
    <source>
        <dbReference type="Proteomes" id="UP001327560"/>
    </source>
</evidence>
<evidence type="ECO:0000256" key="11">
    <source>
        <dbReference type="ARBA" id="ARBA00023157"/>
    </source>
</evidence>
<dbReference type="Pfam" id="PF01657">
    <property type="entry name" value="Stress-antifung"/>
    <property type="match status" value="2"/>
</dbReference>
<keyword evidence="9" id="KW-1133">Transmembrane helix</keyword>
<evidence type="ECO:0000256" key="3">
    <source>
        <dbReference type="ARBA" id="ARBA00022475"/>
    </source>
</evidence>
<dbReference type="InterPro" id="IPR051378">
    <property type="entry name" value="Cell2Cell_Antifungal"/>
</dbReference>
<dbReference type="FunFam" id="3.30.430.20:FF:000001">
    <property type="entry name" value="cysteine-rich repeat secretory protein 3"/>
    <property type="match status" value="1"/>
</dbReference>
<evidence type="ECO:0000256" key="7">
    <source>
        <dbReference type="ARBA" id="ARBA00022737"/>
    </source>
</evidence>
<dbReference type="Proteomes" id="UP001327560">
    <property type="component" value="Chromosome 1"/>
</dbReference>
<dbReference type="GO" id="GO:0005886">
    <property type="term" value="C:plasma membrane"/>
    <property type="evidence" value="ECO:0007669"/>
    <property type="project" value="UniProtKB-SubCell"/>
</dbReference>
<dbReference type="AlphaFoldDB" id="A0AAQ3JN11"/>
<dbReference type="InterPro" id="IPR038408">
    <property type="entry name" value="GNK2_sf"/>
</dbReference>
<evidence type="ECO:0000256" key="4">
    <source>
        <dbReference type="ARBA" id="ARBA00022581"/>
    </source>
</evidence>
<keyword evidence="3" id="KW-1003">Cell membrane</keyword>
<dbReference type="PANTHER" id="PTHR32080">
    <property type="entry name" value="ANTIFUNGAL PROTEIN GINKBILOBIN-2-LIKE"/>
    <property type="match status" value="1"/>
</dbReference>
<sequence>MQEEMHQLFFLFFLFFLLFLLSSPVMASFDDYTAFVYVGCPQSKYTVGSPYQSNVDSLLTSLVNAAATSSYSDFTSSAASAASPAYGLFQCRTDLSLSDCASCVRSAIDQLSTLCPSATGAGVQLKGCLLRYSDDSFLGKPDTTLLYKKCGSVVAGGDSSGLPGMRDAALSGLSAGGGNYRVGAGGRVRALAQCVGDQSAKQCSDCVAAAVVQLKDGCGDVDGGDAYLGKCHASYWFDDVYSSRHFNGDQPYAHRSWTAIAFSCILSIGTLGWV</sequence>
<name>A0AAQ3JN11_9LILI</name>
<keyword evidence="17" id="KW-1185">Reference proteome</keyword>
<evidence type="ECO:0000256" key="2">
    <source>
        <dbReference type="ARBA" id="ARBA00022448"/>
    </source>
</evidence>
<protein>
    <recommendedName>
        <fullName evidence="15">Gnk2-homologous domain-containing protein</fullName>
    </recommendedName>
</protein>
<keyword evidence="7" id="KW-0677">Repeat</keyword>
<dbReference type="InterPro" id="IPR002902">
    <property type="entry name" value="GNK2"/>
</dbReference>
<keyword evidence="10" id="KW-0472">Membrane</keyword>
<evidence type="ECO:0000256" key="6">
    <source>
        <dbReference type="ARBA" id="ARBA00022729"/>
    </source>
</evidence>
<keyword evidence="5" id="KW-0812">Transmembrane</keyword>
<evidence type="ECO:0000256" key="13">
    <source>
        <dbReference type="ARBA" id="ARBA00038393"/>
    </source>
</evidence>
<accession>A0AAQ3JN11</accession>
<gene>
    <name evidence="16" type="ORF">Cni_G00628</name>
</gene>
<keyword evidence="2" id="KW-0813">Transport</keyword>
<evidence type="ECO:0000256" key="8">
    <source>
        <dbReference type="ARBA" id="ARBA00022949"/>
    </source>
</evidence>
<dbReference type="GO" id="GO:0009506">
    <property type="term" value="C:plasmodesma"/>
    <property type="evidence" value="ECO:0007669"/>
    <property type="project" value="UniProtKB-SubCell"/>
</dbReference>
<evidence type="ECO:0000256" key="9">
    <source>
        <dbReference type="ARBA" id="ARBA00022989"/>
    </source>
</evidence>
<reference evidence="16 17" key="1">
    <citation type="submission" date="2023-10" db="EMBL/GenBank/DDBJ databases">
        <title>Chromosome-scale genome assembly provides insights into flower coloration mechanisms of Canna indica.</title>
        <authorList>
            <person name="Li C."/>
        </authorList>
    </citation>
    <scope>NUCLEOTIDE SEQUENCE [LARGE SCALE GENOMIC DNA]</scope>
    <source>
        <tissue evidence="16">Flower</tissue>
    </source>
</reference>
<feature type="domain" description="Gnk2-homologous" evidence="15">
    <location>
        <begin position="33"/>
        <end position="137"/>
    </location>
</feature>
<comment type="similarity">
    <text evidence="13">Belongs to the cysteine-rich repeat secretory protein family. Plasmodesmata-located proteins (PDLD) subfamily.</text>
</comment>
<evidence type="ECO:0000313" key="16">
    <source>
        <dbReference type="EMBL" id="WOK91937.1"/>
    </source>
</evidence>
<feature type="domain" description="Gnk2-homologous" evidence="15">
    <location>
        <begin position="140"/>
        <end position="240"/>
    </location>
</feature>
<keyword evidence="4" id="KW-0945">Host-virus interaction</keyword>
<keyword evidence="6 14" id="KW-0732">Signal</keyword>
<dbReference type="CDD" id="cd23509">
    <property type="entry name" value="Gnk2-like"/>
    <property type="match status" value="1"/>
</dbReference>
<feature type="signal peptide" evidence="14">
    <location>
        <begin position="1"/>
        <end position="27"/>
    </location>
</feature>
<keyword evidence="8" id="KW-0965">Cell junction</keyword>
<proteinExistence type="inferred from homology"/>
<dbReference type="PANTHER" id="PTHR32080:SF3">
    <property type="entry name" value="PLASMODESMATA-LOCATED PROTEIN 7"/>
    <property type="match status" value="1"/>
</dbReference>